<feature type="chain" id="PRO_5045361122" evidence="10">
    <location>
        <begin position="22"/>
        <end position="774"/>
    </location>
</feature>
<dbReference type="PANTHER" id="PTHR30069">
    <property type="entry name" value="TONB-DEPENDENT OUTER MEMBRANE RECEPTOR"/>
    <property type="match status" value="1"/>
</dbReference>
<evidence type="ECO:0000256" key="4">
    <source>
        <dbReference type="ARBA" id="ARBA00022692"/>
    </source>
</evidence>
<evidence type="ECO:0000256" key="3">
    <source>
        <dbReference type="ARBA" id="ARBA00022452"/>
    </source>
</evidence>
<keyword evidence="4 8" id="KW-0812">Transmembrane</keyword>
<evidence type="ECO:0000256" key="5">
    <source>
        <dbReference type="ARBA" id="ARBA00023077"/>
    </source>
</evidence>
<keyword evidence="7 8" id="KW-0998">Cell outer membrane</keyword>
<feature type="signal peptide" evidence="10">
    <location>
        <begin position="1"/>
        <end position="21"/>
    </location>
</feature>
<dbReference type="SUPFAM" id="SSF56935">
    <property type="entry name" value="Porins"/>
    <property type="match status" value="1"/>
</dbReference>
<keyword evidence="14" id="KW-1185">Reference proteome</keyword>
<dbReference type="Pfam" id="PF00593">
    <property type="entry name" value="TonB_dep_Rec_b-barrel"/>
    <property type="match status" value="1"/>
</dbReference>
<evidence type="ECO:0000259" key="11">
    <source>
        <dbReference type="Pfam" id="PF00593"/>
    </source>
</evidence>
<comment type="caution">
    <text evidence="13">The sequence shown here is derived from an EMBL/GenBank/DDBJ whole genome shotgun (WGS) entry which is preliminary data.</text>
</comment>
<comment type="subcellular location">
    <subcellularLocation>
        <location evidence="1 8">Cell outer membrane</location>
        <topology evidence="1 8">Multi-pass membrane protein</topology>
    </subcellularLocation>
</comment>
<dbReference type="RefSeq" id="WP_188245428.1">
    <property type="nucleotide sequence ID" value="NZ_JABTCF010000017.1"/>
</dbReference>
<comment type="similarity">
    <text evidence="8 9">Belongs to the TonB-dependent receptor family.</text>
</comment>
<dbReference type="Gene3D" id="2.60.40.1120">
    <property type="entry name" value="Carboxypeptidase-like, regulatory domain"/>
    <property type="match status" value="1"/>
</dbReference>
<keyword evidence="5 9" id="KW-0798">TonB box</keyword>
<keyword evidence="3 8" id="KW-1134">Transmembrane beta strand</keyword>
<dbReference type="SUPFAM" id="SSF49464">
    <property type="entry name" value="Carboxypeptidase regulatory domain-like"/>
    <property type="match status" value="1"/>
</dbReference>
<sequence>MKTLSTIIFILYLSLFEVASAQQTGKIKGMVIAKGTPVEYAQILIASTRMGAVTNSQGKFTINKIPFGSYRIEASYMGYAEVTKEFTLSENQSEINLDFKMTEQTMQLDDIVVTGTKTYKRQTDSPVIVNIINSKTIDNVQACNLSEGLKFQPGLRVETDCQTCNYTQLRMNGLAGGYSQILINGRPIFSPLTGLYGMDQLPANMIDRIEVVRGGGSSLYGSSAIGGTVNVITKIPKDNSFELNYTYQNIEAKTSDNIISANATVVSESRNSGISLFLNRRERGLYDQNDDNFSEIPMLKTTAIGTNMFFIPNDNEKLELNISYIDEYRFGGEMVPEKPAFLAKQSEERTHNVWMASADYQINLNNDNTSIITYLAWQNTDRKHYTGIMPDEGTVEYEAFLENPPYGTSDVKTYNVGAQVNHRLNDFFNTKNVLTLGTEYVYDDVLDEIPAYTYLIDQTTKDYGLFLQSDWEITPELNLLSGVRMDKHNLLENIVLSPRASLLYKYKENTQVRFSYGTGFRAPQAFDADLHIAFAGGGISRVSLSPDLKQENSQSLSTSINFDKPMENWIAGFTLEGFYNRLNDAFYLQPIGQDQYGELFEKQNGDGATVKGITMELRVNYNRKIQLEGGFTIQTSEFDSPVEYIDGLAGIKEFTRTPNDYGYGIVTFSPNEKFNATLNYVYTGTMKVPHFAGAPNQTVDEIITSADFSELSTKIAYAFPLESLGTSLELYGGIKNIFNAYQDDFDIGKNRDSNYIYGPGQPRTYFMGLKLKSK</sequence>
<name>A0ABR7V5B0_9FLAO</name>
<dbReference type="InterPro" id="IPR037066">
    <property type="entry name" value="Plug_dom_sf"/>
</dbReference>
<evidence type="ECO:0000256" key="6">
    <source>
        <dbReference type="ARBA" id="ARBA00023136"/>
    </source>
</evidence>
<evidence type="ECO:0000259" key="12">
    <source>
        <dbReference type="Pfam" id="PF07715"/>
    </source>
</evidence>
<dbReference type="Gene3D" id="2.40.170.20">
    <property type="entry name" value="TonB-dependent receptor, beta-barrel domain"/>
    <property type="match status" value="1"/>
</dbReference>
<evidence type="ECO:0000313" key="14">
    <source>
        <dbReference type="Proteomes" id="UP001166021"/>
    </source>
</evidence>
<keyword evidence="10" id="KW-0732">Signal</keyword>
<dbReference type="InterPro" id="IPR036942">
    <property type="entry name" value="Beta-barrel_TonB_sf"/>
</dbReference>
<evidence type="ECO:0000256" key="10">
    <source>
        <dbReference type="SAM" id="SignalP"/>
    </source>
</evidence>
<accession>A0ABR7V5B0</accession>
<evidence type="ECO:0000256" key="7">
    <source>
        <dbReference type="ARBA" id="ARBA00023237"/>
    </source>
</evidence>
<evidence type="ECO:0000256" key="1">
    <source>
        <dbReference type="ARBA" id="ARBA00004571"/>
    </source>
</evidence>
<reference evidence="13" key="1">
    <citation type="submission" date="2020-05" db="EMBL/GenBank/DDBJ databases">
        <title>The draft genome sequence of Maribacter sp. ANRC-HE7.</title>
        <authorList>
            <person name="Mu L."/>
        </authorList>
    </citation>
    <scope>NUCLEOTIDE SEQUENCE</scope>
    <source>
        <strain evidence="13">ANRC-HE7</strain>
    </source>
</reference>
<dbReference type="EMBL" id="JABTCF010000017">
    <property type="protein sequence ID" value="MBD0779999.1"/>
    <property type="molecule type" value="Genomic_DNA"/>
</dbReference>
<dbReference type="InterPro" id="IPR039426">
    <property type="entry name" value="TonB-dep_rcpt-like"/>
</dbReference>
<dbReference type="PANTHER" id="PTHR30069:SF57">
    <property type="entry name" value="TONB-DEPENDENT RECEPTOR"/>
    <property type="match status" value="1"/>
</dbReference>
<dbReference type="Proteomes" id="UP001166021">
    <property type="component" value="Unassembled WGS sequence"/>
</dbReference>
<dbReference type="InterPro" id="IPR012910">
    <property type="entry name" value="Plug_dom"/>
</dbReference>
<evidence type="ECO:0000256" key="2">
    <source>
        <dbReference type="ARBA" id="ARBA00022448"/>
    </source>
</evidence>
<proteinExistence type="inferred from homology"/>
<dbReference type="Pfam" id="PF13715">
    <property type="entry name" value="CarbopepD_reg_2"/>
    <property type="match status" value="1"/>
</dbReference>
<keyword evidence="13" id="KW-0675">Receptor</keyword>
<keyword evidence="6 8" id="KW-0472">Membrane</keyword>
<evidence type="ECO:0000256" key="8">
    <source>
        <dbReference type="PROSITE-ProRule" id="PRU01360"/>
    </source>
</evidence>
<dbReference type="PROSITE" id="PS52016">
    <property type="entry name" value="TONB_DEPENDENT_REC_3"/>
    <property type="match status" value="1"/>
</dbReference>
<dbReference type="Pfam" id="PF07715">
    <property type="entry name" value="Plug"/>
    <property type="match status" value="1"/>
</dbReference>
<organism evidence="13 14">
    <name type="scientific">Maribacter aquimaris</name>
    <dbReference type="NCBI Taxonomy" id="2737171"/>
    <lineage>
        <taxon>Bacteria</taxon>
        <taxon>Pseudomonadati</taxon>
        <taxon>Bacteroidota</taxon>
        <taxon>Flavobacteriia</taxon>
        <taxon>Flavobacteriales</taxon>
        <taxon>Flavobacteriaceae</taxon>
        <taxon>Maribacter</taxon>
    </lineage>
</organism>
<feature type="domain" description="TonB-dependent receptor plug" evidence="12">
    <location>
        <begin position="122"/>
        <end position="228"/>
    </location>
</feature>
<dbReference type="InterPro" id="IPR008969">
    <property type="entry name" value="CarboxyPept-like_regulatory"/>
</dbReference>
<feature type="domain" description="TonB-dependent receptor-like beta-barrel" evidence="11">
    <location>
        <begin position="351"/>
        <end position="737"/>
    </location>
</feature>
<evidence type="ECO:0000256" key="9">
    <source>
        <dbReference type="RuleBase" id="RU003357"/>
    </source>
</evidence>
<evidence type="ECO:0000313" key="13">
    <source>
        <dbReference type="EMBL" id="MBD0779999.1"/>
    </source>
</evidence>
<dbReference type="Gene3D" id="2.170.130.10">
    <property type="entry name" value="TonB-dependent receptor, plug domain"/>
    <property type="match status" value="1"/>
</dbReference>
<gene>
    <name evidence="13" type="ORF">HPE56_19545</name>
</gene>
<dbReference type="InterPro" id="IPR000531">
    <property type="entry name" value="Beta-barrel_TonB"/>
</dbReference>
<keyword evidence="2 8" id="KW-0813">Transport</keyword>
<protein>
    <submittedName>
        <fullName evidence="13">TonB-dependent receptor</fullName>
    </submittedName>
</protein>